<dbReference type="InterPro" id="IPR036770">
    <property type="entry name" value="Ankyrin_rpt-contain_sf"/>
</dbReference>
<dbReference type="eggNOG" id="KOG0504">
    <property type="taxonomic scope" value="Eukaryota"/>
</dbReference>
<dbReference type="EMBL" id="GG666623">
    <property type="protein sequence ID" value="EEN47998.1"/>
    <property type="molecule type" value="Genomic_DNA"/>
</dbReference>
<dbReference type="Pfam" id="PF12796">
    <property type="entry name" value="Ank_2"/>
    <property type="match status" value="2"/>
</dbReference>
<dbReference type="SUPFAM" id="SSF48403">
    <property type="entry name" value="Ankyrin repeat"/>
    <property type="match status" value="1"/>
</dbReference>
<accession>C3ZHK3</accession>
<name>C3ZHK3_BRAFL</name>
<dbReference type="FunCoup" id="C3ZHK3">
    <property type="interactions" value="6"/>
</dbReference>
<dbReference type="PANTHER" id="PTHR24124">
    <property type="entry name" value="ANKYRIN REPEAT FAMILY A"/>
    <property type="match status" value="1"/>
</dbReference>
<sequence>MVYHLVRLGADVNKQDKEGRTALHFIAVNGAIEVLECLYKACKEEHKEINMDCKNYQGLTALHCALMESGHCQGQLKQLPRAQSITNVPGTFMETREKQVLRGKQQKLQQVVKAMLVMGASPRCQDAKSGRTGLHHAVQSCSTELVELLLFHYHNADIKHKFVNQTTYNGNTALHAAVGLQDDGRVMCVLLLQADIVRLIAKNGADQSIRNDENDRAIDLV</sequence>
<protein>
    <submittedName>
        <fullName evidence="4">Uncharacterized protein</fullName>
    </submittedName>
</protein>
<dbReference type="PROSITE" id="PS50088">
    <property type="entry name" value="ANK_REPEAT"/>
    <property type="match status" value="2"/>
</dbReference>
<feature type="non-terminal residue" evidence="4">
    <location>
        <position position="221"/>
    </location>
</feature>
<reference evidence="4" key="1">
    <citation type="journal article" date="2008" name="Nature">
        <title>The amphioxus genome and the evolution of the chordate karyotype.</title>
        <authorList>
            <consortium name="US DOE Joint Genome Institute (JGI-PGF)"/>
            <person name="Putnam N.H."/>
            <person name="Butts T."/>
            <person name="Ferrier D.E.K."/>
            <person name="Furlong R.F."/>
            <person name="Hellsten U."/>
            <person name="Kawashima T."/>
            <person name="Robinson-Rechavi M."/>
            <person name="Shoguchi E."/>
            <person name="Terry A."/>
            <person name="Yu J.-K."/>
            <person name="Benito-Gutierrez E.L."/>
            <person name="Dubchak I."/>
            <person name="Garcia-Fernandez J."/>
            <person name="Gibson-Brown J.J."/>
            <person name="Grigoriev I.V."/>
            <person name="Horton A.C."/>
            <person name="de Jong P.J."/>
            <person name="Jurka J."/>
            <person name="Kapitonov V.V."/>
            <person name="Kohara Y."/>
            <person name="Kuroki Y."/>
            <person name="Lindquist E."/>
            <person name="Lucas S."/>
            <person name="Osoegawa K."/>
            <person name="Pennacchio L.A."/>
            <person name="Salamov A.A."/>
            <person name="Satou Y."/>
            <person name="Sauka-Spengler T."/>
            <person name="Schmutz J."/>
            <person name="Shin-I T."/>
            <person name="Toyoda A."/>
            <person name="Bronner-Fraser M."/>
            <person name="Fujiyama A."/>
            <person name="Holland L.Z."/>
            <person name="Holland P.W.H."/>
            <person name="Satoh N."/>
            <person name="Rokhsar D.S."/>
        </authorList>
    </citation>
    <scope>NUCLEOTIDE SEQUENCE [LARGE SCALE GENOMIC DNA]</scope>
    <source>
        <strain evidence="4">S238N-H82</strain>
        <tissue evidence="4">Testes</tissue>
    </source>
</reference>
<organism>
    <name type="scientific">Branchiostoma floridae</name>
    <name type="common">Florida lancelet</name>
    <name type="synonym">Amphioxus</name>
    <dbReference type="NCBI Taxonomy" id="7739"/>
    <lineage>
        <taxon>Eukaryota</taxon>
        <taxon>Metazoa</taxon>
        <taxon>Chordata</taxon>
        <taxon>Cephalochordata</taxon>
        <taxon>Leptocardii</taxon>
        <taxon>Amphioxiformes</taxon>
        <taxon>Branchiostomatidae</taxon>
        <taxon>Branchiostoma</taxon>
    </lineage>
</organism>
<keyword evidence="2 3" id="KW-0040">ANK repeat</keyword>
<evidence type="ECO:0000256" key="1">
    <source>
        <dbReference type="ARBA" id="ARBA00022737"/>
    </source>
</evidence>
<dbReference type="STRING" id="7739.C3ZHK3"/>
<dbReference type="InterPro" id="IPR002110">
    <property type="entry name" value="Ankyrin_rpt"/>
</dbReference>
<dbReference type="Gene3D" id="1.25.40.20">
    <property type="entry name" value="Ankyrin repeat-containing domain"/>
    <property type="match status" value="1"/>
</dbReference>
<dbReference type="InParanoid" id="C3ZHK3"/>
<dbReference type="SMART" id="SM00248">
    <property type="entry name" value="ANK"/>
    <property type="match status" value="3"/>
</dbReference>
<feature type="repeat" description="ANK" evidence="3">
    <location>
        <begin position="169"/>
        <end position="212"/>
    </location>
</feature>
<dbReference type="PANTHER" id="PTHR24124:SF14">
    <property type="entry name" value="CHROMOSOME UNDETERMINED SCAFFOLD_25, WHOLE GENOME SHOTGUN SEQUENCE"/>
    <property type="match status" value="1"/>
</dbReference>
<keyword evidence="1" id="KW-0677">Repeat</keyword>
<evidence type="ECO:0000256" key="2">
    <source>
        <dbReference type="ARBA" id="ARBA00023043"/>
    </source>
</evidence>
<dbReference type="PRINTS" id="PR01415">
    <property type="entry name" value="ANKYRIN"/>
</dbReference>
<feature type="repeat" description="ANK" evidence="3">
    <location>
        <begin position="129"/>
        <end position="161"/>
    </location>
</feature>
<evidence type="ECO:0000313" key="4">
    <source>
        <dbReference type="EMBL" id="EEN47998.1"/>
    </source>
</evidence>
<evidence type="ECO:0000256" key="3">
    <source>
        <dbReference type="PROSITE-ProRule" id="PRU00023"/>
    </source>
</evidence>
<proteinExistence type="predicted"/>
<gene>
    <name evidence="4" type="ORF">BRAFLDRAFT_140526</name>
</gene>
<dbReference type="AlphaFoldDB" id="C3ZHK3"/>